<evidence type="ECO:0000313" key="2">
    <source>
        <dbReference type="Proteomes" id="UP000232693"/>
    </source>
</evidence>
<dbReference type="OrthoDB" id="384988at2"/>
<protein>
    <submittedName>
        <fullName evidence="1">Uncharacterized protein</fullName>
    </submittedName>
</protein>
<sequence length="102" mass="12282">MRAQKNIVRLPVDNKRVDEPLIVERRWRRLLRRIRGWFQRSPKEVEPVDELQQLRERNKAKRTVLRCVTILLNQQEESSSVKSNERNVIDFRTMGEATIKDD</sequence>
<name>A0A2K9B064_9GAMM</name>
<dbReference type="EMBL" id="CP025120">
    <property type="protein sequence ID" value="AUD79519.1"/>
    <property type="molecule type" value="Genomic_DNA"/>
</dbReference>
<accession>A0A2K9B064</accession>
<dbReference type="Proteomes" id="UP000232693">
    <property type="component" value="Chromosome"/>
</dbReference>
<reference evidence="1 2" key="1">
    <citation type="submission" date="2017-12" db="EMBL/GenBank/DDBJ databases">
        <title>Kangiella profundi FT102 completed genome.</title>
        <authorList>
            <person name="Xu J."/>
            <person name="Wang J."/>
            <person name="Lu Y."/>
        </authorList>
    </citation>
    <scope>NUCLEOTIDE SEQUENCE [LARGE SCALE GENOMIC DNA]</scope>
    <source>
        <strain evidence="1 2">FT102</strain>
    </source>
</reference>
<gene>
    <name evidence="1" type="ORF">CW740_09820</name>
</gene>
<proteinExistence type="predicted"/>
<organism evidence="1 2">
    <name type="scientific">Kangiella profundi</name>
    <dbReference type="NCBI Taxonomy" id="1561924"/>
    <lineage>
        <taxon>Bacteria</taxon>
        <taxon>Pseudomonadati</taxon>
        <taxon>Pseudomonadota</taxon>
        <taxon>Gammaproteobacteria</taxon>
        <taxon>Kangiellales</taxon>
        <taxon>Kangiellaceae</taxon>
        <taxon>Kangiella</taxon>
    </lineage>
</organism>
<evidence type="ECO:0000313" key="1">
    <source>
        <dbReference type="EMBL" id="AUD79519.1"/>
    </source>
</evidence>
<keyword evidence="2" id="KW-1185">Reference proteome</keyword>
<dbReference type="KEGG" id="kpd:CW740_09820"/>
<dbReference type="AlphaFoldDB" id="A0A2K9B064"/>
<dbReference type="RefSeq" id="WP_106647329.1">
    <property type="nucleotide sequence ID" value="NZ_BMGO01000001.1"/>
</dbReference>